<dbReference type="PaxDb" id="6239-Y46E12A.5"/>
<accession>C7GIK6</accession>
<dbReference type="WormBase" id="Y46E12A.5">
    <property type="protein sequence ID" value="CE43959"/>
    <property type="gene ID" value="WBGene00194738"/>
</dbReference>
<dbReference type="AGR" id="WB:WBGene00194738"/>
<dbReference type="OrthoDB" id="10600152at2759"/>
<evidence type="ECO:0000256" key="1">
    <source>
        <dbReference type="SAM" id="SignalP"/>
    </source>
</evidence>
<dbReference type="OMA" id="GQRGENY"/>
<feature type="signal peptide" evidence="1">
    <location>
        <begin position="1"/>
        <end position="18"/>
    </location>
</feature>
<feature type="chain" id="PRO_5002978045" evidence="1">
    <location>
        <begin position="19"/>
        <end position="58"/>
    </location>
</feature>
<dbReference type="AlphaFoldDB" id="C7GIK6"/>
<dbReference type="eggNOG" id="ENOG502TJ0J">
    <property type="taxonomic scope" value="Eukaryota"/>
</dbReference>
<dbReference type="Proteomes" id="UP000001940">
    <property type="component" value="Chromosome III"/>
</dbReference>
<evidence type="ECO:0000313" key="3">
    <source>
        <dbReference type="Proteomes" id="UP000001940"/>
    </source>
</evidence>
<dbReference type="InParanoid" id="C7GIK6"/>
<dbReference type="HOGENOM" id="CLU_2981072_0_0_1"/>
<proteinExistence type="predicted"/>
<dbReference type="SMR" id="C7GIK6"/>
<keyword evidence="1" id="KW-0732">Signal</keyword>
<dbReference type="FunCoup" id="C7GIK6">
    <property type="interactions" value="173"/>
</dbReference>
<evidence type="ECO:0000313" key="4">
    <source>
        <dbReference type="WormBase" id="Y46E12A.5"/>
    </source>
</evidence>
<protein>
    <submittedName>
        <fullName evidence="2">Neuropeptide-Like Protein</fullName>
    </submittedName>
</protein>
<organism evidence="2 3">
    <name type="scientific">Caenorhabditis elegans</name>
    <dbReference type="NCBI Taxonomy" id="6239"/>
    <lineage>
        <taxon>Eukaryota</taxon>
        <taxon>Metazoa</taxon>
        <taxon>Ecdysozoa</taxon>
        <taxon>Nematoda</taxon>
        <taxon>Chromadorea</taxon>
        <taxon>Rhabditida</taxon>
        <taxon>Rhabditina</taxon>
        <taxon>Rhabditomorpha</taxon>
        <taxon>Rhabditoidea</taxon>
        <taxon>Rhabditidae</taxon>
        <taxon>Peloderinae</taxon>
        <taxon>Caenorhabditis</taxon>
    </lineage>
</organism>
<dbReference type="Bgee" id="WBGene00194738">
    <property type="expression patterns" value="Expressed in larva and 1 other cell type or tissue"/>
</dbReference>
<keyword evidence="3" id="KW-1185">Reference proteome</keyword>
<reference evidence="2 3" key="1">
    <citation type="journal article" date="1998" name="Science">
        <title>Genome sequence of the nematode C. elegans: a platform for investigating biology.</title>
        <authorList>
            <consortium name="The C. elegans sequencing consortium"/>
            <person name="Sulson J.E."/>
            <person name="Waterston R."/>
        </authorList>
    </citation>
    <scope>NUCLEOTIDE SEQUENCE [LARGE SCALE GENOMIC DNA]</scope>
    <source>
        <strain evidence="2 3">Bristol N2</strain>
    </source>
</reference>
<sequence>MQFSTLIFIFTIFASVLAVEHGEIQYHRIVKRQFNFGQWGRNMGQRGENYGRAWGKQW</sequence>
<dbReference type="EMBL" id="BX284603">
    <property type="protein sequence ID" value="CCD73787.1"/>
    <property type="molecule type" value="Genomic_DNA"/>
</dbReference>
<name>C7GIK6_CAEEL</name>
<evidence type="ECO:0000313" key="2">
    <source>
        <dbReference type="EMBL" id="CCD73787.1"/>
    </source>
</evidence>
<gene>
    <name evidence="2" type="ORF">CELE_Y46E12A.5</name>
    <name evidence="2 4" type="ORF">Y46E12A.5</name>
</gene>